<dbReference type="InterPro" id="IPR043138">
    <property type="entry name" value="GGT_lsub"/>
</dbReference>
<dbReference type="Pfam" id="PF01019">
    <property type="entry name" value="G_glu_transpept"/>
    <property type="match status" value="1"/>
</dbReference>
<feature type="active site" description="Nucleophile" evidence="1">
    <location>
        <position position="423"/>
    </location>
</feature>
<comment type="caution">
    <text evidence="3">The sequence shown here is derived from an EMBL/GenBank/DDBJ whole genome shotgun (WGS) entry which is preliminary data.</text>
</comment>
<feature type="binding site" evidence="2">
    <location>
        <position position="153"/>
    </location>
    <ligand>
        <name>L-glutamate</name>
        <dbReference type="ChEBI" id="CHEBI:29985"/>
    </ligand>
</feature>
<protein>
    <recommendedName>
        <fullName evidence="5">Gamma-glutamyltransferase</fullName>
    </recommendedName>
</protein>
<proteinExistence type="predicted"/>
<keyword evidence="4" id="KW-1185">Reference proteome</keyword>
<dbReference type="PANTHER" id="PTHR11686">
    <property type="entry name" value="GAMMA GLUTAMYL TRANSPEPTIDASE"/>
    <property type="match status" value="1"/>
</dbReference>
<evidence type="ECO:0000256" key="2">
    <source>
        <dbReference type="PIRSR" id="PIRSR600101-2"/>
    </source>
</evidence>
<dbReference type="InterPro" id="IPR043137">
    <property type="entry name" value="GGT_ssub_C"/>
</dbReference>
<gene>
    <name evidence="3" type="ORF">HHI36_013917</name>
</gene>
<dbReference type="EMBL" id="JABFTP020000062">
    <property type="protein sequence ID" value="KAL3272436.1"/>
    <property type="molecule type" value="Genomic_DNA"/>
</dbReference>
<dbReference type="PRINTS" id="PR01210">
    <property type="entry name" value="GGTRANSPTASE"/>
</dbReference>
<feature type="binding site" evidence="2">
    <location>
        <begin position="441"/>
        <end position="443"/>
    </location>
    <ligand>
        <name>L-glutamate</name>
        <dbReference type="ChEBI" id="CHEBI:29985"/>
    </ligand>
</feature>
<evidence type="ECO:0000313" key="3">
    <source>
        <dbReference type="EMBL" id="KAL3272436.1"/>
    </source>
</evidence>
<dbReference type="InterPro" id="IPR000101">
    <property type="entry name" value="GGT_peptidase"/>
</dbReference>
<dbReference type="AlphaFoldDB" id="A0ABD2N155"/>
<evidence type="ECO:0000256" key="1">
    <source>
        <dbReference type="PIRSR" id="PIRSR600101-1"/>
    </source>
</evidence>
<dbReference type="SUPFAM" id="SSF56235">
    <property type="entry name" value="N-terminal nucleophile aminohydrolases (Ntn hydrolases)"/>
    <property type="match status" value="1"/>
</dbReference>
<name>A0ABD2N155_9CUCU</name>
<dbReference type="Gene3D" id="1.10.246.130">
    <property type="match status" value="1"/>
</dbReference>
<feature type="binding site" evidence="2">
    <location>
        <position position="513"/>
    </location>
    <ligand>
        <name>L-glutamate</name>
        <dbReference type="ChEBI" id="CHEBI:29985"/>
    </ligand>
</feature>
<organism evidence="3 4">
    <name type="scientific">Cryptolaemus montrouzieri</name>
    <dbReference type="NCBI Taxonomy" id="559131"/>
    <lineage>
        <taxon>Eukaryota</taxon>
        <taxon>Metazoa</taxon>
        <taxon>Ecdysozoa</taxon>
        <taxon>Arthropoda</taxon>
        <taxon>Hexapoda</taxon>
        <taxon>Insecta</taxon>
        <taxon>Pterygota</taxon>
        <taxon>Neoptera</taxon>
        <taxon>Endopterygota</taxon>
        <taxon>Coleoptera</taxon>
        <taxon>Polyphaga</taxon>
        <taxon>Cucujiformia</taxon>
        <taxon>Coccinelloidea</taxon>
        <taxon>Coccinellidae</taxon>
        <taxon>Scymninae</taxon>
        <taxon>Scymnini</taxon>
        <taxon>Cryptolaemus</taxon>
    </lineage>
</organism>
<evidence type="ECO:0008006" key="5">
    <source>
        <dbReference type="Google" id="ProtNLM"/>
    </source>
</evidence>
<sequence length="607" mass="67757">METSTQDPYLPKLFSMLIINNGYWQFTNVNKARSGDQSVQYIEEQPQLFLFSMKFICIFFVLYYAVDLQVKSKHNPVFEESIVYEKTALASTSQFCEQFVIDIFKKGGSVADAAIVALSVQGLTSPQSLGIGGGFLLVYYDRKNTEAHVLNAREYSPSGTTRDMYKESRCPAWGGLASAIPGEILGYWDLHRRFGKLPWSSLFEPAIKLCKEGIPLTTPTSEMLIKMRTSILASPTLKEIFCDPKTGNVYKKGDFMKRPALARTFEVIAREGADAFYDGRLTEQFVRDIENNGGIITMNDMKNYRTKWTVPISMDLPKKGRIYTTPCPGSGQVFLSILDVMFSLGRSDVPGVNWFRIVEAWKHAFGNRSAMDGPYLSDEVTVEKYDPSMAKMILKTIHTNSATSADVRNYSKDFKQIFREGGTCNICLLAPNGDAISVTSSINYAIGAQYASTSTGIIMNNHMMDFAIPEYMDKFYSANQLAPEKQPVSCMVPSIIINTKTNDVKMVVGAAGGFKIITATSQMILETLLFDIPQEYAIVHRRLHHQLIPMVIFYEDGFPQNILDELKKFGHHVERMLPGSSGAIISVSKDGIRASGDLRRLGSASGY</sequence>
<reference evidence="3 4" key="1">
    <citation type="journal article" date="2021" name="BMC Biol.">
        <title>Horizontally acquired antibacterial genes associated with adaptive radiation of ladybird beetles.</title>
        <authorList>
            <person name="Li H.S."/>
            <person name="Tang X.F."/>
            <person name="Huang Y.H."/>
            <person name="Xu Z.Y."/>
            <person name="Chen M.L."/>
            <person name="Du X.Y."/>
            <person name="Qiu B.Y."/>
            <person name="Chen P.T."/>
            <person name="Zhang W."/>
            <person name="Slipinski A."/>
            <person name="Escalona H.E."/>
            <person name="Waterhouse R.M."/>
            <person name="Zwick A."/>
            <person name="Pang H."/>
        </authorList>
    </citation>
    <scope>NUCLEOTIDE SEQUENCE [LARGE SCALE GENOMIC DNA]</scope>
    <source>
        <strain evidence="3">SYSU2018</strain>
    </source>
</reference>
<dbReference type="InterPro" id="IPR029055">
    <property type="entry name" value="Ntn_hydrolases_N"/>
</dbReference>
<dbReference type="Gene3D" id="3.60.20.40">
    <property type="match status" value="1"/>
</dbReference>
<feature type="binding site" evidence="2">
    <location>
        <position position="465"/>
    </location>
    <ligand>
        <name>L-glutamate</name>
        <dbReference type="ChEBI" id="CHEBI:29985"/>
    </ligand>
</feature>
<evidence type="ECO:0000313" key="4">
    <source>
        <dbReference type="Proteomes" id="UP001516400"/>
    </source>
</evidence>
<dbReference type="Proteomes" id="UP001516400">
    <property type="component" value="Unassembled WGS sequence"/>
</dbReference>
<dbReference type="PANTHER" id="PTHR11686:SF72">
    <property type="entry name" value="GAMMA-GLUTAMYL TRANSPEPTIDASE, ISOFORM A"/>
    <property type="match status" value="1"/>
</dbReference>
<accession>A0ABD2N155</accession>